<organism evidence="4">
    <name type="scientific">Spathaspora passalidarum (strain NRRL Y-27907 / 11-Y1)</name>
    <dbReference type="NCBI Taxonomy" id="619300"/>
    <lineage>
        <taxon>Eukaryota</taxon>
        <taxon>Fungi</taxon>
        <taxon>Dikarya</taxon>
        <taxon>Ascomycota</taxon>
        <taxon>Saccharomycotina</taxon>
        <taxon>Pichiomycetes</taxon>
        <taxon>Debaryomycetaceae</taxon>
        <taxon>Spathaspora</taxon>
    </lineage>
</organism>
<dbReference type="RefSeq" id="XP_007375346.1">
    <property type="nucleotide sequence ID" value="XM_007375284.1"/>
</dbReference>
<dbReference type="OrthoDB" id="4073735at2759"/>
<gene>
    <name evidence="3" type="ORF">SPAPADRAFT_66733</name>
</gene>
<dbReference type="InterPro" id="IPR032675">
    <property type="entry name" value="LRR_dom_sf"/>
</dbReference>
<sequence length="533" mass="62470">MNHNDTWLINFLSTFFQSFPNDIINVILDLLTQKQKHVFVTDFPNNNIRSVARANYYRNIHFVTPFSRSYVLFHFEKSTRVTFVGMDKILHFMDSYPDVIPKTLVLEISFLDYENLKAILTKYHDKISKISEMSIILKNYEINIAFLNFLLSFDNLTNLVFEQTSLKSIRRFFINNSRFIHHPRLSSIRISSSYVIDWSGVQFPQKLKNLELPRAKISTVNIPAEVGRICFTKSKIKHSNELRNKLPENLTVLELHSTGLECLMVDDLPVGLTNLKISRNPLNKIYGKRWPPNLQKLELEFHKLNDEALQFVNESIGWPLNVTHLTISGTKLKDLSNLSNLPQSLKHLNISNTHWNLVKENTRFEFPRNLKILHMSFCGLPRLKYLKFPSSLEDLSLPLNRIHNILTYGAWQELVNLKRLDLDYNSITSLDNWVIPPNLEYLCLSNNRIKEVTSRFPLFNNKYNFNLKVLKLSRCQLSKVRIDYIPPSMVRLDLYQDDLIAQIVLPIDSKPCLIPRGYRFKRMNYMPVNYCKV</sequence>
<dbReference type="AlphaFoldDB" id="G3AP39"/>
<dbReference type="InterPro" id="IPR050333">
    <property type="entry name" value="SLRP"/>
</dbReference>
<dbReference type="InterPro" id="IPR001611">
    <property type="entry name" value="Leu-rich_rpt"/>
</dbReference>
<keyword evidence="2" id="KW-0677">Repeat</keyword>
<reference evidence="3 4" key="1">
    <citation type="journal article" date="2011" name="Proc. Natl. Acad. Sci. U.S.A.">
        <title>Comparative genomics of xylose-fermenting fungi for enhanced biofuel production.</title>
        <authorList>
            <person name="Wohlbach D.J."/>
            <person name="Kuo A."/>
            <person name="Sato T.K."/>
            <person name="Potts K.M."/>
            <person name="Salamov A.A."/>
            <person name="LaButti K.M."/>
            <person name="Sun H."/>
            <person name="Clum A."/>
            <person name="Pangilinan J.L."/>
            <person name="Lindquist E.A."/>
            <person name="Lucas S."/>
            <person name="Lapidus A."/>
            <person name="Jin M."/>
            <person name="Gunawan C."/>
            <person name="Balan V."/>
            <person name="Dale B.E."/>
            <person name="Jeffries T.W."/>
            <person name="Zinkel R."/>
            <person name="Barry K.W."/>
            <person name="Grigoriev I.V."/>
            <person name="Gasch A.P."/>
        </authorList>
    </citation>
    <scope>NUCLEOTIDE SEQUENCE [LARGE SCALE GENOMIC DNA]</scope>
    <source>
        <strain evidence="4">NRRL Y-27907 / 11-Y1</strain>
    </source>
</reference>
<protein>
    <recommendedName>
        <fullName evidence="5">F-box domain-containing protein</fullName>
    </recommendedName>
</protein>
<dbReference type="PANTHER" id="PTHR45712">
    <property type="entry name" value="AGAP008170-PA"/>
    <property type="match status" value="1"/>
</dbReference>
<evidence type="ECO:0000256" key="1">
    <source>
        <dbReference type="ARBA" id="ARBA00022614"/>
    </source>
</evidence>
<dbReference type="Gene3D" id="3.80.10.10">
    <property type="entry name" value="Ribonuclease Inhibitor"/>
    <property type="match status" value="2"/>
</dbReference>
<dbReference type="GeneID" id="18875116"/>
<evidence type="ECO:0000313" key="3">
    <source>
        <dbReference type="EMBL" id="EGW32070.1"/>
    </source>
</evidence>
<dbReference type="SUPFAM" id="SSF52058">
    <property type="entry name" value="L domain-like"/>
    <property type="match status" value="1"/>
</dbReference>
<name>G3AP39_SPAPN</name>
<accession>G3AP39</accession>
<dbReference type="PROSITE" id="PS51450">
    <property type="entry name" value="LRR"/>
    <property type="match status" value="2"/>
</dbReference>
<keyword evidence="1" id="KW-0433">Leucine-rich repeat</keyword>
<proteinExistence type="predicted"/>
<dbReference type="Proteomes" id="UP000000709">
    <property type="component" value="Unassembled WGS sequence"/>
</dbReference>
<dbReference type="HOGENOM" id="CLU_029128_0_0_1"/>
<dbReference type="InParanoid" id="G3AP39"/>
<evidence type="ECO:0000256" key="2">
    <source>
        <dbReference type="ARBA" id="ARBA00022737"/>
    </source>
</evidence>
<evidence type="ECO:0008006" key="5">
    <source>
        <dbReference type="Google" id="ProtNLM"/>
    </source>
</evidence>
<dbReference type="eggNOG" id="ENOG502SF6T">
    <property type="taxonomic scope" value="Eukaryota"/>
</dbReference>
<dbReference type="PANTHER" id="PTHR45712:SF22">
    <property type="entry name" value="INSULIN-LIKE GROWTH FACTOR-BINDING PROTEIN COMPLEX ACID LABILE SUBUNIT"/>
    <property type="match status" value="1"/>
</dbReference>
<keyword evidence="4" id="KW-1185">Reference proteome</keyword>
<dbReference type="EMBL" id="GL996502">
    <property type="protein sequence ID" value="EGW32070.1"/>
    <property type="molecule type" value="Genomic_DNA"/>
</dbReference>
<dbReference type="KEGG" id="spaa:SPAPADRAFT_66733"/>
<evidence type="ECO:0000313" key="4">
    <source>
        <dbReference type="Proteomes" id="UP000000709"/>
    </source>
</evidence>